<keyword evidence="1" id="KW-0805">Transcription regulation</keyword>
<name>A0A559IGK2_9BACL</name>
<evidence type="ECO:0000256" key="3">
    <source>
        <dbReference type="ARBA" id="ARBA00023163"/>
    </source>
</evidence>
<gene>
    <name evidence="6" type="ORF">FPZ44_22885</name>
</gene>
<dbReference type="Proteomes" id="UP000318102">
    <property type="component" value="Unassembled WGS sequence"/>
</dbReference>
<dbReference type="AlphaFoldDB" id="A0A559IGK2"/>
<proteinExistence type="predicted"/>
<protein>
    <submittedName>
        <fullName evidence="6">TetR/AcrR family transcriptional regulator</fullName>
    </submittedName>
</protein>
<keyword evidence="3" id="KW-0804">Transcription</keyword>
<dbReference type="Pfam" id="PF13305">
    <property type="entry name" value="TetR_C_33"/>
    <property type="match status" value="1"/>
</dbReference>
<dbReference type="GO" id="GO:0003700">
    <property type="term" value="F:DNA-binding transcription factor activity"/>
    <property type="evidence" value="ECO:0007669"/>
    <property type="project" value="TreeGrafter"/>
</dbReference>
<dbReference type="GO" id="GO:0045892">
    <property type="term" value="P:negative regulation of DNA-templated transcription"/>
    <property type="evidence" value="ECO:0007669"/>
    <property type="project" value="UniProtKB-ARBA"/>
</dbReference>
<dbReference type="GO" id="GO:0000976">
    <property type="term" value="F:transcription cis-regulatory region binding"/>
    <property type="evidence" value="ECO:0007669"/>
    <property type="project" value="TreeGrafter"/>
</dbReference>
<dbReference type="InterPro" id="IPR050109">
    <property type="entry name" value="HTH-type_TetR-like_transc_reg"/>
</dbReference>
<comment type="caution">
    <text evidence="6">The sequence shown here is derived from an EMBL/GenBank/DDBJ whole genome shotgun (WGS) entry which is preliminary data.</text>
</comment>
<dbReference type="SUPFAM" id="SSF48498">
    <property type="entry name" value="Tetracyclin repressor-like, C-terminal domain"/>
    <property type="match status" value="1"/>
</dbReference>
<dbReference type="InterPro" id="IPR036271">
    <property type="entry name" value="Tet_transcr_reg_TetR-rel_C_sf"/>
</dbReference>
<evidence type="ECO:0000256" key="4">
    <source>
        <dbReference type="PROSITE-ProRule" id="PRU00335"/>
    </source>
</evidence>
<dbReference type="PRINTS" id="PR00455">
    <property type="entry name" value="HTHTETR"/>
</dbReference>
<sequence length="206" mass="23816">MNKAQRSELTKQAILSAAADLFTSTGFEKVTMREIAKQAGCSHTAIYIYFQDKETLLFQLAKQPLQQLQDRLHELQQDTNLAPDATLKQMALALIHFGLTYRSMYHLFFFARSSRVDEKEPNLVIQKLRNDLFSVLRSSMADMINAPEEDTQTLAYTRAFYYCLHGIITTYLESDESDSELHVRLDDTFELTIDLFLTGIRHHIQR</sequence>
<dbReference type="FunFam" id="1.10.10.60:FF:000141">
    <property type="entry name" value="TetR family transcriptional regulator"/>
    <property type="match status" value="1"/>
</dbReference>
<feature type="DNA-binding region" description="H-T-H motif" evidence="4">
    <location>
        <begin position="31"/>
        <end position="50"/>
    </location>
</feature>
<reference evidence="6 7" key="1">
    <citation type="submission" date="2019-07" db="EMBL/GenBank/DDBJ databases">
        <authorList>
            <person name="Kim J."/>
        </authorList>
    </citation>
    <scope>NUCLEOTIDE SEQUENCE [LARGE SCALE GENOMIC DNA]</scope>
    <source>
        <strain evidence="6 7">N4</strain>
    </source>
</reference>
<evidence type="ECO:0000256" key="1">
    <source>
        <dbReference type="ARBA" id="ARBA00023015"/>
    </source>
</evidence>
<keyword evidence="2 4" id="KW-0238">DNA-binding</keyword>
<feature type="domain" description="HTH tetR-type" evidence="5">
    <location>
        <begin position="8"/>
        <end position="68"/>
    </location>
</feature>
<dbReference type="InterPro" id="IPR009057">
    <property type="entry name" value="Homeodomain-like_sf"/>
</dbReference>
<evidence type="ECO:0000313" key="6">
    <source>
        <dbReference type="EMBL" id="TVX86771.1"/>
    </source>
</evidence>
<dbReference type="Gene3D" id="1.10.357.10">
    <property type="entry name" value="Tetracycline Repressor, domain 2"/>
    <property type="match status" value="1"/>
</dbReference>
<dbReference type="Pfam" id="PF00440">
    <property type="entry name" value="TetR_N"/>
    <property type="match status" value="1"/>
</dbReference>
<dbReference type="SUPFAM" id="SSF46689">
    <property type="entry name" value="Homeodomain-like"/>
    <property type="match status" value="1"/>
</dbReference>
<dbReference type="PANTHER" id="PTHR30055">
    <property type="entry name" value="HTH-TYPE TRANSCRIPTIONAL REGULATOR RUTR"/>
    <property type="match status" value="1"/>
</dbReference>
<dbReference type="InterPro" id="IPR025996">
    <property type="entry name" value="MT1864/Rv1816-like_C"/>
</dbReference>
<accession>A0A559IGK2</accession>
<dbReference type="OrthoDB" id="9815924at2"/>
<dbReference type="PROSITE" id="PS50977">
    <property type="entry name" value="HTH_TETR_2"/>
    <property type="match status" value="1"/>
</dbReference>
<evidence type="ECO:0000313" key="7">
    <source>
        <dbReference type="Proteomes" id="UP000318102"/>
    </source>
</evidence>
<dbReference type="InterPro" id="IPR001647">
    <property type="entry name" value="HTH_TetR"/>
</dbReference>
<dbReference type="PANTHER" id="PTHR30055:SF226">
    <property type="entry name" value="HTH-TYPE TRANSCRIPTIONAL REGULATOR PKSA"/>
    <property type="match status" value="1"/>
</dbReference>
<evidence type="ECO:0000259" key="5">
    <source>
        <dbReference type="PROSITE" id="PS50977"/>
    </source>
</evidence>
<dbReference type="RefSeq" id="WP_144994347.1">
    <property type="nucleotide sequence ID" value="NZ_VNJK01000005.1"/>
</dbReference>
<dbReference type="EMBL" id="VNJK01000005">
    <property type="protein sequence ID" value="TVX86771.1"/>
    <property type="molecule type" value="Genomic_DNA"/>
</dbReference>
<organism evidence="6 7">
    <name type="scientific">Paenibacillus agilis</name>
    <dbReference type="NCBI Taxonomy" id="3020863"/>
    <lineage>
        <taxon>Bacteria</taxon>
        <taxon>Bacillati</taxon>
        <taxon>Bacillota</taxon>
        <taxon>Bacilli</taxon>
        <taxon>Bacillales</taxon>
        <taxon>Paenibacillaceae</taxon>
        <taxon>Paenibacillus</taxon>
    </lineage>
</organism>
<keyword evidence="7" id="KW-1185">Reference proteome</keyword>
<evidence type="ECO:0000256" key="2">
    <source>
        <dbReference type="ARBA" id="ARBA00023125"/>
    </source>
</evidence>